<evidence type="ECO:0000256" key="2">
    <source>
        <dbReference type="ARBA" id="ARBA00005695"/>
    </source>
</evidence>
<comment type="similarity">
    <text evidence="2">Belongs to the bacterial solute-binding protein 5 family.</text>
</comment>
<dbReference type="SUPFAM" id="SSF53850">
    <property type="entry name" value="Periplasmic binding protein-like II"/>
    <property type="match status" value="1"/>
</dbReference>
<gene>
    <name evidence="6" type="ORF">METZ01_LOCUS53073</name>
</gene>
<comment type="subcellular location">
    <subcellularLocation>
        <location evidence="1">Cell envelope</location>
    </subcellularLocation>
</comment>
<organism evidence="6">
    <name type="scientific">marine metagenome</name>
    <dbReference type="NCBI Taxonomy" id="408172"/>
    <lineage>
        <taxon>unclassified sequences</taxon>
        <taxon>metagenomes</taxon>
        <taxon>ecological metagenomes</taxon>
    </lineage>
</organism>
<keyword evidence="4" id="KW-0732">Signal</keyword>
<dbReference type="InterPro" id="IPR039424">
    <property type="entry name" value="SBP_5"/>
</dbReference>
<dbReference type="GO" id="GO:0015833">
    <property type="term" value="P:peptide transport"/>
    <property type="evidence" value="ECO:0007669"/>
    <property type="project" value="TreeGrafter"/>
</dbReference>
<evidence type="ECO:0000256" key="1">
    <source>
        <dbReference type="ARBA" id="ARBA00004196"/>
    </source>
</evidence>
<keyword evidence="3" id="KW-0813">Transport</keyword>
<dbReference type="Pfam" id="PF00496">
    <property type="entry name" value="SBP_bac_5"/>
    <property type="match status" value="1"/>
</dbReference>
<dbReference type="CDD" id="cd08492">
    <property type="entry name" value="PBP2_NikA_DppA_OppA_like_15"/>
    <property type="match status" value="1"/>
</dbReference>
<evidence type="ECO:0000256" key="3">
    <source>
        <dbReference type="ARBA" id="ARBA00022448"/>
    </source>
</evidence>
<dbReference type="Gene3D" id="3.10.105.10">
    <property type="entry name" value="Dipeptide-binding Protein, Domain 3"/>
    <property type="match status" value="1"/>
</dbReference>
<evidence type="ECO:0000313" key="6">
    <source>
        <dbReference type="EMBL" id="SVA00219.1"/>
    </source>
</evidence>
<dbReference type="InterPro" id="IPR000914">
    <property type="entry name" value="SBP_5_dom"/>
</dbReference>
<dbReference type="InterPro" id="IPR030678">
    <property type="entry name" value="Peptide/Ni-bd"/>
</dbReference>
<dbReference type="EMBL" id="UINC01002779">
    <property type="protein sequence ID" value="SVA00219.1"/>
    <property type="molecule type" value="Genomic_DNA"/>
</dbReference>
<dbReference type="GO" id="GO:0042597">
    <property type="term" value="C:periplasmic space"/>
    <property type="evidence" value="ECO:0007669"/>
    <property type="project" value="UniProtKB-ARBA"/>
</dbReference>
<dbReference type="PANTHER" id="PTHR30290:SF10">
    <property type="entry name" value="PERIPLASMIC OLIGOPEPTIDE-BINDING PROTEIN-RELATED"/>
    <property type="match status" value="1"/>
</dbReference>
<dbReference type="AlphaFoldDB" id="A0A381S9Q8"/>
<dbReference type="Gene3D" id="3.90.76.10">
    <property type="entry name" value="Dipeptide-binding Protein, Domain 1"/>
    <property type="match status" value="1"/>
</dbReference>
<dbReference type="GO" id="GO:0030313">
    <property type="term" value="C:cell envelope"/>
    <property type="evidence" value="ECO:0007669"/>
    <property type="project" value="UniProtKB-SubCell"/>
</dbReference>
<accession>A0A381S9Q8</accession>
<dbReference type="GO" id="GO:0043190">
    <property type="term" value="C:ATP-binding cassette (ABC) transporter complex"/>
    <property type="evidence" value="ECO:0007669"/>
    <property type="project" value="InterPro"/>
</dbReference>
<reference evidence="6" key="1">
    <citation type="submission" date="2018-05" db="EMBL/GenBank/DDBJ databases">
        <authorList>
            <person name="Lanie J.A."/>
            <person name="Ng W.-L."/>
            <person name="Kazmierczak K.M."/>
            <person name="Andrzejewski T.M."/>
            <person name="Davidsen T.M."/>
            <person name="Wayne K.J."/>
            <person name="Tettelin H."/>
            <person name="Glass J.I."/>
            <person name="Rusch D."/>
            <person name="Podicherti R."/>
            <person name="Tsui H.-C.T."/>
            <person name="Winkler M.E."/>
        </authorList>
    </citation>
    <scope>NUCLEOTIDE SEQUENCE</scope>
</reference>
<feature type="domain" description="Solute-binding protein family 5" evidence="5">
    <location>
        <begin position="71"/>
        <end position="425"/>
    </location>
</feature>
<evidence type="ECO:0000256" key="4">
    <source>
        <dbReference type="ARBA" id="ARBA00022729"/>
    </source>
</evidence>
<dbReference type="Gene3D" id="3.40.190.10">
    <property type="entry name" value="Periplasmic binding protein-like II"/>
    <property type="match status" value="1"/>
</dbReference>
<protein>
    <recommendedName>
        <fullName evidence="5">Solute-binding protein family 5 domain-containing protein</fullName>
    </recommendedName>
</protein>
<evidence type="ECO:0000259" key="5">
    <source>
        <dbReference type="Pfam" id="PF00496"/>
    </source>
</evidence>
<name>A0A381S9Q8_9ZZZZ</name>
<dbReference type="PIRSF" id="PIRSF002741">
    <property type="entry name" value="MppA"/>
    <property type="match status" value="1"/>
</dbReference>
<dbReference type="GO" id="GO:1904680">
    <property type="term" value="F:peptide transmembrane transporter activity"/>
    <property type="evidence" value="ECO:0007669"/>
    <property type="project" value="TreeGrafter"/>
</dbReference>
<sequence>MKKIFNIFLGISTLIFCLSIFNTASALNVVFSEDRPDLRTLDPRITQSRHEEMIIVQMFDQLISADSNGNLYPGLAKSWDVSSDGLHYTFNLRDDVTFHDGTKFDAAAVKATFDSIVDPETGSQGAVDILGPYASSDVVDEYTVRVNFSRRYGSALSAFTETELSIVSPTALDSLGNDGFGMSPVGTGPFMFTNWEANKKVEMVKNPDYNWAPEYMDGSGPSKVDTLTYRLIKDTSTRVAALESGEVDIAELVPPLDMKRFDGSGKLSTIVGTVSGLPYSAFLNTTTGHFQDIKVRQAFFYSLNRVKMTNDLFFGYAEAAFGPISSATPSYWKGNEDYYQYDTAKAESLLEEAGWKMGSSGIREKNGETLSIFFPCLLEPDTCVAIQGYAKKVGFDVNVEVVMKARQDELIFANGYDMLVIRWVSLDPGVLIIPFHSRNIPKPGKFKFNWSRYSTPELDQLLEDAESAETQETKDDLYMQIQKTIMDQAIFLAIHDQVQTVAYNPNLEGVRFANGNWQLRMYDVREK</sequence>
<proteinExistence type="inferred from homology"/>
<dbReference type="PANTHER" id="PTHR30290">
    <property type="entry name" value="PERIPLASMIC BINDING COMPONENT OF ABC TRANSPORTER"/>
    <property type="match status" value="1"/>
</dbReference>